<evidence type="ECO:0000259" key="5">
    <source>
        <dbReference type="SMART" id="SM00014"/>
    </source>
</evidence>
<dbReference type="Pfam" id="PF01569">
    <property type="entry name" value="PAP2"/>
    <property type="match status" value="1"/>
</dbReference>
<dbReference type="PANTHER" id="PTHR14969">
    <property type="entry name" value="SPHINGOSINE-1-PHOSPHATE PHOSPHOHYDROLASE"/>
    <property type="match status" value="1"/>
</dbReference>
<evidence type="ECO:0000256" key="2">
    <source>
        <dbReference type="ARBA" id="ARBA00032707"/>
    </source>
</evidence>
<feature type="transmembrane region" description="Helical" evidence="4">
    <location>
        <begin position="96"/>
        <end position="117"/>
    </location>
</feature>
<dbReference type="EC" id="3.6.1.27" evidence="1"/>
<protein>
    <recommendedName>
        <fullName evidence="1">undecaprenyl-diphosphate phosphatase</fullName>
        <ecNumber evidence="1">3.6.1.27</ecNumber>
    </recommendedName>
    <alternativeName>
        <fullName evidence="2">Undecaprenyl pyrophosphate phosphatase</fullName>
    </alternativeName>
</protein>
<dbReference type="GeneID" id="83256917"/>
<feature type="transmembrane region" description="Helical" evidence="4">
    <location>
        <begin position="63"/>
        <end position="84"/>
    </location>
</feature>
<dbReference type="Proteomes" id="UP000056750">
    <property type="component" value="Chromosome"/>
</dbReference>
<evidence type="ECO:0000256" key="4">
    <source>
        <dbReference type="SAM" id="Phobius"/>
    </source>
</evidence>
<dbReference type="InterPro" id="IPR000326">
    <property type="entry name" value="PAP2/HPO"/>
</dbReference>
<evidence type="ECO:0000256" key="1">
    <source>
        <dbReference type="ARBA" id="ARBA00012374"/>
    </source>
</evidence>
<accession>A0AAW7YYG3</accession>
<dbReference type="InterPro" id="IPR036938">
    <property type="entry name" value="PAP2/HPO_sf"/>
</dbReference>
<feature type="transmembrane region" description="Helical" evidence="4">
    <location>
        <begin position="166"/>
        <end position="188"/>
    </location>
</feature>
<gene>
    <name evidence="6" type="ORF">AVL57_04505</name>
    <name evidence="7" type="ORF">Q4527_03820</name>
</gene>
<dbReference type="EMBL" id="JAUOQI010000002">
    <property type="protein sequence ID" value="MDO6576500.1"/>
    <property type="molecule type" value="Genomic_DNA"/>
</dbReference>
<evidence type="ECO:0000313" key="7">
    <source>
        <dbReference type="EMBL" id="MDO6576500.1"/>
    </source>
</evidence>
<dbReference type="Gene3D" id="1.20.144.10">
    <property type="entry name" value="Phosphatidic acid phosphatase type 2/haloperoxidase"/>
    <property type="match status" value="2"/>
</dbReference>
<dbReference type="SUPFAM" id="SSF48317">
    <property type="entry name" value="Acid phosphatase/Vanadium-dependent haloperoxidase"/>
    <property type="match status" value="1"/>
</dbReference>
<name>A0AAW7YYG3_9ALTE</name>
<dbReference type="KEGG" id="asq:AVL57_04505"/>
<dbReference type="AlphaFoldDB" id="A0AAW7YYG3"/>
<evidence type="ECO:0000313" key="9">
    <source>
        <dbReference type="Proteomes" id="UP001170717"/>
    </source>
</evidence>
<dbReference type="Proteomes" id="UP001170717">
    <property type="component" value="Unassembled WGS sequence"/>
</dbReference>
<organism evidence="7 9">
    <name type="scientific">Alteromonas stellipolaris</name>
    <dbReference type="NCBI Taxonomy" id="233316"/>
    <lineage>
        <taxon>Bacteria</taxon>
        <taxon>Pseudomonadati</taxon>
        <taxon>Pseudomonadota</taxon>
        <taxon>Gammaproteobacteria</taxon>
        <taxon>Alteromonadales</taxon>
        <taxon>Alteromonadaceae</taxon>
        <taxon>Alteromonas/Salinimonas group</taxon>
        <taxon>Alteromonas</taxon>
    </lineage>
</organism>
<dbReference type="EMBL" id="CP013926">
    <property type="protein sequence ID" value="AMJ73299.1"/>
    <property type="molecule type" value="Genomic_DNA"/>
</dbReference>
<reference evidence="7" key="2">
    <citation type="submission" date="2023-07" db="EMBL/GenBank/DDBJ databases">
        <title>Genome content predicts the carbon catabolic preferences of heterotrophic bacteria.</title>
        <authorList>
            <person name="Gralka M."/>
        </authorList>
    </citation>
    <scope>NUCLEOTIDE SEQUENCE</scope>
    <source>
        <strain evidence="7">F2M12</strain>
    </source>
</reference>
<comment type="catalytic activity">
    <reaction evidence="3">
        <text>di-trans,octa-cis-undecaprenyl diphosphate + H2O = di-trans,octa-cis-undecaprenyl phosphate + phosphate + H(+)</text>
        <dbReference type="Rhea" id="RHEA:28094"/>
        <dbReference type="ChEBI" id="CHEBI:15377"/>
        <dbReference type="ChEBI" id="CHEBI:15378"/>
        <dbReference type="ChEBI" id="CHEBI:43474"/>
        <dbReference type="ChEBI" id="CHEBI:58405"/>
        <dbReference type="ChEBI" id="CHEBI:60392"/>
        <dbReference type="EC" id="3.6.1.27"/>
    </reaction>
</comment>
<keyword evidence="8" id="KW-1185">Reference proteome</keyword>
<dbReference type="CDD" id="cd03392">
    <property type="entry name" value="PAP2_like_2"/>
    <property type="match status" value="1"/>
</dbReference>
<proteinExistence type="predicted"/>
<feature type="domain" description="Phosphatidic acid phosphatase type 2/haloperoxidase" evidence="5">
    <location>
        <begin position="95"/>
        <end position="209"/>
    </location>
</feature>
<dbReference type="SMART" id="SM00014">
    <property type="entry name" value="acidPPc"/>
    <property type="match status" value="1"/>
</dbReference>
<keyword evidence="4" id="KW-0472">Membrane</keyword>
<dbReference type="RefSeq" id="WP_057793948.1">
    <property type="nucleotide sequence ID" value="NZ_CAXIBE010000045.1"/>
</dbReference>
<dbReference type="PANTHER" id="PTHR14969:SF13">
    <property type="entry name" value="AT30094P"/>
    <property type="match status" value="1"/>
</dbReference>
<feature type="transmembrane region" description="Helical" evidence="4">
    <location>
        <begin position="137"/>
        <end position="159"/>
    </location>
</feature>
<sequence length="226" mass="25106">MEVRSSVNAYLQIVKTPTVQVVLLGGGFLLLMLFATMEVLAPFDKAVIQMLVWDDMPGVIQRFFENFTALGSNEVLIFFSLAVAGWLKLTGHPKKAFTLLIAVVAGLVITFVLKAGIDRPRPPLSGHQVTVLTQSFPSAHAMMSTLVYFCIARLFCFSITKVKLKVWVYSLTTLLVFMIGLSRVQLGVHWPTDVIAGWLGGGAIAAFSFYVIKWQRNLRIRSEHSK</sequence>
<feature type="transmembrane region" description="Helical" evidence="4">
    <location>
        <begin position="21"/>
        <end position="43"/>
    </location>
</feature>
<evidence type="ECO:0000313" key="6">
    <source>
        <dbReference type="EMBL" id="AMJ73299.1"/>
    </source>
</evidence>
<feature type="transmembrane region" description="Helical" evidence="4">
    <location>
        <begin position="194"/>
        <end position="212"/>
    </location>
</feature>
<keyword evidence="4" id="KW-0812">Transmembrane</keyword>
<evidence type="ECO:0000313" key="8">
    <source>
        <dbReference type="Proteomes" id="UP000056750"/>
    </source>
</evidence>
<reference evidence="6 8" key="1">
    <citation type="submission" date="2015-12" db="EMBL/GenBank/DDBJ databases">
        <title>Intraspecies pangenome expansion in the marine bacterium Alteromonas.</title>
        <authorList>
            <person name="Lopez-Perez M."/>
            <person name="Rodriguez-Valera F."/>
        </authorList>
    </citation>
    <scope>NUCLEOTIDE SEQUENCE [LARGE SCALE GENOMIC DNA]</scope>
    <source>
        <strain evidence="6 8">LMG 21861</strain>
    </source>
</reference>
<dbReference type="GO" id="GO:0050380">
    <property type="term" value="F:undecaprenyl-diphosphatase activity"/>
    <property type="evidence" value="ECO:0007669"/>
    <property type="project" value="UniProtKB-EC"/>
</dbReference>
<evidence type="ECO:0000256" key="3">
    <source>
        <dbReference type="ARBA" id="ARBA00047594"/>
    </source>
</evidence>
<keyword evidence="4" id="KW-1133">Transmembrane helix</keyword>